<comment type="caution">
    <text evidence="1">The sequence shown here is derived from an EMBL/GenBank/DDBJ whole genome shotgun (WGS) entry which is preliminary data.</text>
</comment>
<keyword evidence="2" id="KW-1185">Reference proteome</keyword>
<dbReference type="SMART" id="SM01236">
    <property type="entry name" value="Haem_oxygenase_2"/>
    <property type="match status" value="1"/>
</dbReference>
<dbReference type="Pfam" id="PF14518">
    <property type="entry name" value="Haem_oxygenas_2"/>
    <property type="match status" value="1"/>
</dbReference>
<organism evidence="1 2">
    <name type="scientific">Nocardioides endophyticus</name>
    <dbReference type="NCBI Taxonomy" id="1353775"/>
    <lineage>
        <taxon>Bacteria</taxon>
        <taxon>Bacillati</taxon>
        <taxon>Actinomycetota</taxon>
        <taxon>Actinomycetes</taxon>
        <taxon>Propionibacteriales</taxon>
        <taxon>Nocardioidaceae</taxon>
        <taxon>Nocardioides</taxon>
    </lineage>
</organism>
<gene>
    <name evidence="1" type="ORF">GCM10023350_27150</name>
</gene>
<sequence length="353" mass="39330">MSKVPELLAMLVMPHSYYLLQEGESVSRANGYSTDMDLPTPRGPLTETLFGALRSGDDFFAVLTALPDADPGDSALALWVLHQLHYRDFTGVPDDLEWDAQLLRLRGLLERDLEQRLRSRFTAPTGLGFVADFFDWVAEHDGASIAAHVHRDATREQVLELTRMRSIYHLMETDPTAWVVPRLGVRAKAGLMELLYDEYGAGDPNRLHHHLYARGMEASGLDASYGAYIDEVPLEVLEQNNAQSLFGLNRRLRGAALGHLAAFEATSSLPSSRMVQGLERLGFPREYVDYYAEHVEADAVHEQVAVHVICGGLLADEPQLEGDLWFGAFTALDLEDRVARSVLARWESQEAVA</sequence>
<evidence type="ECO:0000313" key="2">
    <source>
        <dbReference type="Proteomes" id="UP001499882"/>
    </source>
</evidence>
<dbReference type="SUPFAM" id="SSF48613">
    <property type="entry name" value="Heme oxygenase-like"/>
    <property type="match status" value="1"/>
</dbReference>
<evidence type="ECO:0000313" key="1">
    <source>
        <dbReference type="EMBL" id="GAA4741156.1"/>
    </source>
</evidence>
<proteinExistence type="predicted"/>
<protein>
    <submittedName>
        <fullName evidence="1">Iron-containing redox enzyme family protein</fullName>
    </submittedName>
</protein>
<dbReference type="EMBL" id="BAABKN010000015">
    <property type="protein sequence ID" value="GAA4741156.1"/>
    <property type="molecule type" value="Genomic_DNA"/>
</dbReference>
<name>A0ABP8YZB8_9ACTN</name>
<accession>A0ABP8YZB8</accession>
<reference evidence="2" key="1">
    <citation type="journal article" date="2019" name="Int. J. Syst. Evol. Microbiol.">
        <title>The Global Catalogue of Microorganisms (GCM) 10K type strain sequencing project: providing services to taxonomists for standard genome sequencing and annotation.</title>
        <authorList>
            <consortium name="The Broad Institute Genomics Platform"/>
            <consortium name="The Broad Institute Genome Sequencing Center for Infectious Disease"/>
            <person name="Wu L."/>
            <person name="Ma J."/>
        </authorList>
    </citation>
    <scope>NUCLEOTIDE SEQUENCE [LARGE SCALE GENOMIC DNA]</scope>
    <source>
        <strain evidence="2">JCM 18532</strain>
    </source>
</reference>
<dbReference type="Proteomes" id="UP001499882">
    <property type="component" value="Unassembled WGS sequence"/>
</dbReference>
<dbReference type="InterPro" id="IPR016084">
    <property type="entry name" value="Haem_Oase-like_multi-hlx"/>
</dbReference>
<dbReference type="Gene3D" id="1.20.910.10">
    <property type="entry name" value="Heme oxygenase-like"/>
    <property type="match status" value="1"/>
</dbReference>